<dbReference type="Proteomes" id="UP000075420">
    <property type="component" value="Unassembled WGS sequence"/>
</dbReference>
<keyword evidence="1" id="KW-1133">Transmembrane helix</keyword>
<evidence type="ECO:0000256" key="1">
    <source>
        <dbReference type="SAM" id="Phobius"/>
    </source>
</evidence>
<comment type="caution">
    <text evidence="2">The sequence shown here is derived from an EMBL/GenBank/DDBJ whole genome shotgun (WGS) entry which is preliminary data.</text>
</comment>
<proteinExistence type="predicted"/>
<dbReference type="GO" id="GO:0005886">
    <property type="term" value="C:plasma membrane"/>
    <property type="evidence" value="ECO:0007669"/>
    <property type="project" value="TreeGrafter"/>
</dbReference>
<reference evidence="2 3" key="1">
    <citation type="submission" date="2014-02" db="EMBL/GenBank/DDBJ databases">
        <title>The small core and large imbalanced accessory genome model reveals a collaborative survival strategy of Sorangium cellulosum strains in nature.</title>
        <authorList>
            <person name="Han K."/>
            <person name="Peng R."/>
            <person name="Blom J."/>
            <person name="Li Y.-Z."/>
        </authorList>
    </citation>
    <scope>NUCLEOTIDE SEQUENCE [LARGE SCALE GENOMIC DNA]</scope>
    <source>
        <strain evidence="2 3">So0157-25</strain>
    </source>
</reference>
<feature type="transmembrane region" description="Helical" evidence="1">
    <location>
        <begin position="54"/>
        <end position="73"/>
    </location>
</feature>
<sequence>MVDGLEGSYRTRRFGLALVDADSVQAHRGSFLGLGVALMVLGFIAMLLPTIATLISAVAIGALLAVGGLLQGIHAIRSRRWAGAGWSLASAIVQLVAGVLLVAFPVTGTLTLTLILAAFFFAEGLLWIIRSIQHREMPAWGWLLFDGIVTLALGALILWGWPSTAAWAIGLLVGIDLLLAGSSMLLIGIAARSRPVAGARV</sequence>
<feature type="transmembrane region" description="Helical" evidence="1">
    <location>
        <begin position="85"/>
        <end position="104"/>
    </location>
</feature>
<keyword evidence="1" id="KW-0812">Transmembrane</keyword>
<dbReference type="PANTHER" id="PTHR34989:SF1">
    <property type="entry name" value="PROTEIN HDED"/>
    <property type="match status" value="1"/>
</dbReference>
<evidence type="ECO:0000313" key="2">
    <source>
        <dbReference type="EMBL" id="KYF56305.1"/>
    </source>
</evidence>
<gene>
    <name evidence="2" type="ORF">BE08_26970</name>
</gene>
<accession>A0A150PKU4</accession>
<evidence type="ECO:0000313" key="3">
    <source>
        <dbReference type="Proteomes" id="UP000075420"/>
    </source>
</evidence>
<evidence type="ECO:0008006" key="4">
    <source>
        <dbReference type="Google" id="ProtNLM"/>
    </source>
</evidence>
<feature type="transmembrane region" description="Helical" evidence="1">
    <location>
        <begin position="167"/>
        <end position="191"/>
    </location>
</feature>
<protein>
    <recommendedName>
        <fullName evidence="4">HdeD protein</fullName>
    </recommendedName>
</protein>
<keyword evidence="1" id="KW-0472">Membrane</keyword>
<dbReference type="PANTHER" id="PTHR34989">
    <property type="entry name" value="PROTEIN HDED"/>
    <property type="match status" value="1"/>
</dbReference>
<dbReference type="EMBL" id="JELY01001289">
    <property type="protein sequence ID" value="KYF56305.1"/>
    <property type="molecule type" value="Genomic_DNA"/>
</dbReference>
<feature type="transmembrane region" description="Helical" evidence="1">
    <location>
        <begin position="141"/>
        <end position="161"/>
    </location>
</feature>
<feature type="transmembrane region" description="Helical" evidence="1">
    <location>
        <begin position="110"/>
        <end position="129"/>
    </location>
</feature>
<dbReference type="InterPro" id="IPR005325">
    <property type="entry name" value="DUF308_memb"/>
</dbReference>
<name>A0A150PKU4_SORCE</name>
<organism evidence="2 3">
    <name type="scientific">Sorangium cellulosum</name>
    <name type="common">Polyangium cellulosum</name>
    <dbReference type="NCBI Taxonomy" id="56"/>
    <lineage>
        <taxon>Bacteria</taxon>
        <taxon>Pseudomonadati</taxon>
        <taxon>Myxococcota</taxon>
        <taxon>Polyangia</taxon>
        <taxon>Polyangiales</taxon>
        <taxon>Polyangiaceae</taxon>
        <taxon>Sorangium</taxon>
    </lineage>
</organism>
<feature type="transmembrane region" description="Helical" evidence="1">
    <location>
        <begin position="31"/>
        <end position="48"/>
    </location>
</feature>
<dbReference type="InterPro" id="IPR052712">
    <property type="entry name" value="Acid_resist_chaperone_HdeD"/>
</dbReference>
<dbReference type="Pfam" id="PF03729">
    <property type="entry name" value="DUF308"/>
    <property type="match status" value="1"/>
</dbReference>
<dbReference type="AlphaFoldDB" id="A0A150PKU4"/>